<dbReference type="EMBL" id="CAAALY010001235">
    <property type="protein sequence ID" value="VEL07197.1"/>
    <property type="molecule type" value="Genomic_DNA"/>
</dbReference>
<keyword evidence="1" id="KW-0732">Signal</keyword>
<keyword evidence="3" id="KW-1185">Reference proteome</keyword>
<feature type="chain" id="PRO_5019467843" evidence="1">
    <location>
        <begin position="22"/>
        <end position="184"/>
    </location>
</feature>
<evidence type="ECO:0000313" key="3">
    <source>
        <dbReference type="Proteomes" id="UP000784294"/>
    </source>
</evidence>
<sequence>MTGLLADWLLYATWVLPSVHTLPYPLVSARLANLCLGTSLLSDGSLNACGESCQLSRKTLFEITSSSPHLFDSILPDTSELPQSISNDGRLSREEPFSSVGSPVCLSGQPILIFPGEDGSGSRMLSGQNDALLAARSHLWGCGISRSLQSGQRSRKPLRPLQQLPSRLVCPSFALHPSQSTFYI</sequence>
<reference evidence="2" key="1">
    <citation type="submission" date="2018-11" db="EMBL/GenBank/DDBJ databases">
        <authorList>
            <consortium name="Pathogen Informatics"/>
        </authorList>
    </citation>
    <scope>NUCLEOTIDE SEQUENCE</scope>
</reference>
<organism evidence="2 3">
    <name type="scientific">Protopolystoma xenopodis</name>
    <dbReference type="NCBI Taxonomy" id="117903"/>
    <lineage>
        <taxon>Eukaryota</taxon>
        <taxon>Metazoa</taxon>
        <taxon>Spiralia</taxon>
        <taxon>Lophotrochozoa</taxon>
        <taxon>Platyhelminthes</taxon>
        <taxon>Monogenea</taxon>
        <taxon>Polyopisthocotylea</taxon>
        <taxon>Polystomatidea</taxon>
        <taxon>Polystomatidae</taxon>
        <taxon>Protopolystoma</taxon>
    </lineage>
</organism>
<dbReference type="Proteomes" id="UP000784294">
    <property type="component" value="Unassembled WGS sequence"/>
</dbReference>
<gene>
    <name evidence="2" type="ORF">PXEA_LOCUS637</name>
</gene>
<comment type="caution">
    <text evidence="2">The sequence shown here is derived from an EMBL/GenBank/DDBJ whole genome shotgun (WGS) entry which is preliminary data.</text>
</comment>
<accession>A0A448WAS8</accession>
<dbReference type="AlphaFoldDB" id="A0A448WAS8"/>
<evidence type="ECO:0000256" key="1">
    <source>
        <dbReference type="SAM" id="SignalP"/>
    </source>
</evidence>
<proteinExistence type="predicted"/>
<name>A0A448WAS8_9PLAT</name>
<evidence type="ECO:0000313" key="2">
    <source>
        <dbReference type="EMBL" id="VEL07197.1"/>
    </source>
</evidence>
<feature type="signal peptide" evidence="1">
    <location>
        <begin position="1"/>
        <end position="21"/>
    </location>
</feature>
<protein>
    <submittedName>
        <fullName evidence="2">Uncharacterized protein</fullName>
    </submittedName>
</protein>